<keyword evidence="2" id="KW-1185">Reference proteome</keyword>
<organism evidence="1 2">
    <name type="scientific">Smallanthus sonchifolius</name>
    <dbReference type="NCBI Taxonomy" id="185202"/>
    <lineage>
        <taxon>Eukaryota</taxon>
        <taxon>Viridiplantae</taxon>
        <taxon>Streptophyta</taxon>
        <taxon>Embryophyta</taxon>
        <taxon>Tracheophyta</taxon>
        <taxon>Spermatophyta</taxon>
        <taxon>Magnoliopsida</taxon>
        <taxon>eudicotyledons</taxon>
        <taxon>Gunneridae</taxon>
        <taxon>Pentapetalae</taxon>
        <taxon>asterids</taxon>
        <taxon>campanulids</taxon>
        <taxon>Asterales</taxon>
        <taxon>Asteraceae</taxon>
        <taxon>Asteroideae</taxon>
        <taxon>Heliantheae alliance</taxon>
        <taxon>Millerieae</taxon>
        <taxon>Smallanthus</taxon>
    </lineage>
</organism>
<evidence type="ECO:0000313" key="2">
    <source>
        <dbReference type="Proteomes" id="UP001056120"/>
    </source>
</evidence>
<sequence>MMSKGKGIAQVSEHDYPRKKHKSRQEGLDEDILNMLSEASRNETSFLKTQVMSFREREVDREREITDLIDMVVNQNQMIESMKKTIMKVCGIITDMQSKMSSSQETTLYEIFDFSGFHRDAGGSGGSASSEGIQGSYGAKDKSVLEVVDEGDKGDDDNDDEGDNYQVMVYLKYDARHNEVWVTENTIREVLNNGDERRHKIKANMDDIIACFNRMGYVGNFKKDLVIKTMLSREWKCITHIIIGDTFMMYPCFIQMILNAKLKNLPTTGYQLKLTHMGKTIVVDMRESKEETIEGDVPQQHEQQGEGLQRGNVGGVEERIELPEITKEERKALNERRKKRKHERRAPSGI</sequence>
<evidence type="ECO:0000313" key="1">
    <source>
        <dbReference type="EMBL" id="KAI3808056.1"/>
    </source>
</evidence>
<dbReference type="Proteomes" id="UP001056120">
    <property type="component" value="Linkage Group LG08"/>
</dbReference>
<proteinExistence type="predicted"/>
<name>A0ACB9IJT2_9ASTR</name>
<protein>
    <submittedName>
        <fullName evidence="1">Uncharacterized protein</fullName>
    </submittedName>
</protein>
<reference evidence="1 2" key="2">
    <citation type="journal article" date="2022" name="Mol. Ecol. Resour.">
        <title>The genomes of chicory, endive, great burdock and yacon provide insights into Asteraceae paleo-polyploidization history and plant inulin production.</title>
        <authorList>
            <person name="Fan W."/>
            <person name="Wang S."/>
            <person name="Wang H."/>
            <person name="Wang A."/>
            <person name="Jiang F."/>
            <person name="Liu H."/>
            <person name="Zhao H."/>
            <person name="Xu D."/>
            <person name="Zhang Y."/>
        </authorList>
    </citation>
    <scope>NUCLEOTIDE SEQUENCE [LARGE SCALE GENOMIC DNA]</scope>
    <source>
        <strain evidence="2">cv. Yunnan</strain>
        <tissue evidence="1">Leaves</tissue>
    </source>
</reference>
<accession>A0ACB9IJT2</accession>
<gene>
    <name evidence="1" type="ORF">L1987_23997</name>
</gene>
<reference evidence="2" key="1">
    <citation type="journal article" date="2022" name="Mol. Ecol. Resour.">
        <title>The genomes of chicory, endive, great burdock and yacon provide insights into Asteraceae palaeo-polyploidization history and plant inulin production.</title>
        <authorList>
            <person name="Fan W."/>
            <person name="Wang S."/>
            <person name="Wang H."/>
            <person name="Wang A."/>
            <person name="Jiang F."/>
            <person name="Liu H."/>
            <person name="Zhao H."/>
            <person name="Xu D."/>
            <person name="Zhang Y."/>
        </authorList>
    </citation>
    <scope>NUCLEOTIDE SEQUENCE [LARGE SCALE GENOMIC DNA]</scope>
    <source>
        <strain evidence="2">cv. Yunnan</strain>
    </source>
</reference>
<dbReference type="EMBL" id="CM042025">
    <property type="protein sequence ID" value="KAI3808056.1"/>
    <property type="molecule type" value="Genomic_DNA"/>
</dbReference>
<comment type="caution">
    <text evidence="1">The sequence shown here is derived from an EMBL/GenBank/DDBJ whole genome shotgun (WGS) entry which is preliminary data.</text>
</comment>